<keyword evidence="7" id="KW-0067">ATP-binding</keyword>
<evidence type="ECO:0000256" key="6">
    <source>
        <dbReference type="ARBA" id="ARBA00022741"/>
    </source>
</evidence>
<dbReference type="GO" id="GO:0016779">
    <property type="term" value="F:nucleotidyltransferase activity"/>
    <property type="evidence" value="ECO:0007669"/>
    <property type="project" value="UniProtKB-KW"/>
</dbReference>
<evidence type="ECO:0000256" key="3">
    <source>
        <dbReference type="ARBA" id="ARBA00022679"/>
    </source>
</evidence>
<dbReference type="SUPFAM" id="SSF81301">
    <property type="entry name" value="Nucleotidyltransferase"/>
    <property type="match status" value="1"/>
</dbReference>
<keyword evidence="5" id="KW-0479">Metal-binding</keyword>
<comment type="similarity">
    <text evidence="9">Belongs to the MntA antitoxin family.</text>
</comment>
<dbReference type="InterPro" id="IPR052038">
    <property type="entry name" value="Type-VII_TA_antitoxin"/>
</dbReference>
<dbReference type="GO" id="GO:0046872">
    <property type="term" value="F:metal ion binding"/>
    <property type="evidence" value="ECO:0007669"/>
    <property type="project" value="UniProtKB-KW"/>
</dbReference>
<proteinExistence type="inferred from homology"/>
<evidence type="ECO:0000313" key="11">
    <source>
        <dbReference type="EMBL" id="HFK97219.1"/>
    </source>
</evidence>
<evidence type="ECO:0000256" key="1">
    <source>
        <dbReference type="ARBA" id="ARBA00001946"/>
    </source>
</evidence>
<feature type="domain" description="Polymerase nucleotidyl transferase" evidence="10">
    <location>
        <begin position="16"/>
        <end position="93"/>
    </location>
</feature>
<protein>
    <submittedName>
        <fullName evidence="11">Nucleotidyltransferase</fullName>
    </submittedName>
</protein>
<gene>
    <name evidence="11" type="ORF">ENS06_07830</name>
</gene>
<dbReference type="PANTHER" id="PTHR33571">
    <property type="entry name" value="SSL8005 PROTEIN"/>
    <property type="match status" value="1"/>
</dbReference>
<keyword evidence="6" id="KW-0547">Nucleotide-binding</keyword>
<keyword evidence="3 11" id="KW-0808">Transferase</keyword>
<evidence type="ECO:0000256" key="9">
    <source>
        <dbReference type="ARBA" id="ARBA00038276"/>
    </source>
</evidence>
<evidence type="ECO:0000259" key="10">
    <source>
        <dbReference type="Pfam" id="PF01909"/>
    </source>
</evidence>
<evidence type="ECO:0000256" key="5">
    <source>
        <dbReference type="ARBA" id="ARBA00022723"/>
    </source>
</evidence>
<dbReference type="CDD" id="cd05403">
    <property type="entry name" value="NT_KNTase_like"/>
    <property type="match status" value="1"/>
</dbReference>
<evidence type="ECO:0000256" key="8">
    <source>
        <dbReference type="ARBA" id="ARBA00022842"/>
    </source>
</evidence>
<dbReference type="InterPro" id="IPR002934">
    <property type="entry name" value="Polymerase_NTP_transf_dom"/>
</dbReference>
<dbReference type="PANTHER" id="PTHR33571:SF12">
    <property type="entry name" value="BSL3053 PROTEIN"/>
    <property type="match status" value="1"/>
</dbReference>
<dbReference type="Gene3D" id="3.30.460.10">
    <property type="entry name" value="Beta Polymerase, domain 2"/>
    <property type="match status" value="1"/>
</dbReference>
<comment type="caution">
    <text evidence="11">The sequence shown here is derived from an EMBL/GenBank/DDBJ whole genome shotgun (WGS) entry which is preliminary data.</text>
</comment>
<evidence type="ECO:0000256" key="2">
    <source>
        <dbReference type="ARBA" id="ARBA00022649"/>
    </source>
</evidence>
<keyword evidence="8" id="KW-0460">Magnesium</keyword>
<organism evidence="11">
    <name type="scientific">Desulfacinum infernum</name>
    <dbReference type="NCBI Taxonomy" id="35837"/>
    <lineage>
        <taxon>Bacteria</taxon>
        <taxon>Pseudomonadati</taxon>
        <taxon>Thermodesulfobacteriota</taxon>
        <taxon>Syntrophobacteria</taxon>
        <taxon>Syntrophobacterales</taxon>
        <taxon>Syntrophobacteraceae</taxon>
        <taxon>Desulfacinum</taxon>
    </lineage>
</organism>
<keyword evidence="2" id="KW-1277">Toxin-antitoxin system</keyword>
<evidence type="ECO:0000256" key="7">
    <source>
        <dbReference type="ARBA" id="ARBA00022840"/>
    </source>
</evidence>
<keyword evidence="4" id="KW-0548">Nucleotidyltransferase</keyword>
<dbReference type="AlphaFoldDB" id="A0A832A5Q6"/>
<dbReference type="Pfam" id="PF01909">
    <property type="entry name" value="NTP_transf_2"/>
    <property type="match status" value="1"/>
</dbReference>
<evidence type="ECO:0000256" key="4">
    <source>
        <dbReference type="ARBA" id="ARBA00022695"/>
    </source>
</evidence>
<sequence length="96" mass="11127">MGIDERLRQRREEILRLCARYGARNLRVFGSDVRGEADDRSDVDFLVEMEPGRSLFDLGGLQYELERLLGRPVDVVTERGLKARLRDRVLREAVPL</sequence>
<dbReference type="GO" id="GO:0005524">
    <property type="term" value="F:ATP binding"/>
    <property type="evidence" value="ECO:0007669"/>
    <property type="project" value="UniProtKB-KW"/>
</dbReference>
<name>A0A832A5Q6_9BACT</name>
<accession>A0A832A5Q6</accession>
<reference evidence="11" key="1">
    <citation type="journal article" date="2020" name="mSystems">
        <title>Genome- and Community-Level Interaction Insights into Carbon Utilization and Element Cycling Functions of Hydrothermarchaeota in Hydrothermal Sediment.</title>
        <authorList>
            <person name="Zhou Z."/>
            <person name="Liu Y."/>
            <person name="Xu W."/>
            <person name="Pan J."/>
            <person name="Luo Z.H."/>
            <person name="Li M."/>
        </authorList>
    </citation>
    <scope>NUCLEOTIDE SEQUENCE [LARGE SCALE GENOMIC DNA]</scope>
    <source>
        <strain evidence="11">SpSt-456</strain>
    </source>
</reference>
<comment type="cofactor">
    <cofactor evidence="1">
        <name>Mg(2+)</name>
        <dbReference type="ChEBI" id="CHEBI:18420"/>
    </cofactor>
</comment>
<dbReference type="EMBL" id="DSTK01000022">
    <property type="protein sequence ID" value="HFK97219.1"/>
    <property type="molecule type" value="Genomic_DNA"/>
</dbReference>
<dbReference type="InterPro" id="IPR043519">
    <property type="entry name" value="NT_sf"/>
</dbReference>